<feature type="compositionally biased region" description="Basic and acidic residues" evidence="1">
    <location>
        <begin position="1008"/>
        <end position="1025"/>
    </location>
</feature>
<feature type="compositionally biased region" description="Acidic residues" evidence="1">
    <location>
        <begin position="1165"/>
        <end position="1174"/>
    </location>
</feature>
<feature type="domain" description="BRCT" evidence="2">
    <location>
        <begin position="1290"/>
        <end position="1382"/>
    </location>
</feature>
<feature type="region of interest" description="Disordered" evidence="1">
    <location>
        <begin position="354"/>
        <end position="375"/>
    </location>
</feature>
<dbReference type="InterPro" id="IPR056492">
    <property type="entry name" value="SH3_Hsr9"/>
</dbReference>
<evidence type="ECO:0000313" key="3">
    <source>
        <dbReference type="EMBL" id="KAJ1532318.1"/>
    </source>
</evidence>
<feature type="compositionally biased region" description="Basic and acidic residues" evidence="1">
    <location>
        <begin position="203"/>
        <end position="231"/>
    </location>
</feature>
<feature type="compositionally biased region" description="Low complexity" evidence="1">
    <location>
        <begin position="777"/>
        <end position="792"/>
    </location>
</feature>
<dbReference type="Pfam" id="PF18428">
    <property type="entry name" value="BRCT_3"/>
    <property type="match status" value="1"/>
</dbReference>
<comment type="caution">
    <text evidence="3">The sequence shown here is derived from an EMBL/GenBank/DDBJ whole genome shotgun (WGS) entry which is preliminary data.</text>
</comment>
<feature type="compositionally biased region" description="Acidic residues" evidence="1">
    <location>
        <begin position="9"/>
        <end position="19"/>
    </location>
</feature>
<feature type="compositionally biased region" description="Basic and acidic residues" evidence="1">
    <location>
        <begin position="327"/>
        <end position="338"/>
    </location>
</feature>
<dbReference type="InterPro" id="IPR047252">
    <property type="entry name" value="TP53BP1-like"/>
</dbReference>
<feature type="compositionally biased region" description="Low complexity" evidence="1">
    <location>
        <begin position="313"/>
        <end position="324"/>
    </location>
</feature>
<dbReference type="Gene3D" id="3.40.50.10190">
    <property type="entry name" value="BRCT domain"/>
    <property type="match status" value="2"/>
</dbReference>
<feature type="region of interest" description="Disordered" evidence="1">
    <location>
        <begin position="1146"/>
        <end position="1178"/>
    </location>
</feature>
<dbReference type="InterPro" id="IPR036420">
    <property type="entry name" value="BRCT_dom_sf"/>
</dbReference>
<feature type="compositionally biased region" description="Low complexity" evidence="1">
    <location>
        <begin position="657"/>
        <end position="673"/>
    </location>
</feature>
<dbReference type="GO" id="GO:0045944">
    <property type="term" value="P:positive regulation of transcription by RNA polymerase II"/>
    <property type="evidence" value="ECO:0007669"/>
    <property type="project" value="TreeGrafter"/>
</dbReference>
<evidence type="ECO:0000256" key="1">
    <source>
        <dbReference type="SAM" id="MobiDB-lite"/>
    </source>
</evidence>
<feature type="region of interest" description="Disordered" evidence="1">
    <location>
        <begin position="986"/>
        <end position="1066"/>
    </location>
</feature>
<dbReference type="GO" id="GO:0005634">
    <property type="term" value="C:nucleus"/>
    <property type="evidence" value="ECO:0007669"/>
    <property type="project" value="TreeGrafter"/>
</dbReference>
<organism evidence="3 4">
    <name type="scientific">Megalurothrips usitatus</name>
    <name type="common">bean blossom thrips</name>
    <dbReference type="NCBI Taxonomy" id="439358"/>
    <lineage>
        <taxon>Eukaryota</taxon>
        <taxon>Metazoa</taxon>
        <taxon>Ecdysozoa</taxon>
        <taxon>Arthropoda</taxon>
        <taxon>Hexapoda</taxon>
        <taxon>Insecta</taxon>
        <taxon>Pterygota</taxon>
        <taxon>Neoptera</taxon>
        <taxon>Paraneoptera</taxon>
        <taxon>Thysanoptera</taxon>
        <taxon>Terebrantia</taxon>
        <taxon>Thripoidea</taxon>
        <taxon>Thripidae</taxon>
        <taxon>Megalurothrips</taxon>
    </lineage>
</organism>
<feature type="compositionally biased region" description="Basic and acidic residues" evidence="1">
    <location>
        <begin position="354"/>
        <end position="371"/>
    </location>
</feature>
<dbReference type="Gene3D" id="2.30.30.140">
    <property type="match status" value="1"/>
</dbReference>
<dbReference type="SMART" id="SM00292">
    <property type="entry name" value="BRCT"/>
    <property type="match status" value="2"/>
</dbReference>
<dbReference type="GO" id="GO:0042393">
    <property type="term" value="F:histone binding"/>
    <property type="evidence" value="ECO:0007669"/>
    <property type="project" value="TreeGrafter"/>
</dbReference>
<feature type="compositionally biased region" description="Polar residues" evidence="1">
    <location>
        <begin position="127"/>
        <end position="149"/>
    </location>
</feature>
<dbReference type="InterPro" id="IPR001357">
    <property type="entry name" value="BRCT_dom"/>
</dbReference>
<evidence type="ECO:0000313" key="4">
    <source>
        <dbReference type="Proteomes" id="UP001075354"/>
    </source>
</evidence>
<evidence type="ECO:0000259" key="2">
    <source>
        <dbReference type="PROSITE" id="PS50172"/>
    </source>
</evidence>
<feature type="compositionally biased region" description="Polar residues" evidence="1">
    <location>
        <begin position="841"/>
        <end position="863"/>
    </location>
</feature>
<feature type="compositionally biased region" description="Basic and acidic residues" evidence="1">
    <location>
        <begin position="795"/>
        <end position="811"/>
    </location>
</feature>
<name>A0AAV7Y3S2_9NEOP</name>
<feature type="region of interest" description="Disordered" evidence="1">
    <location>
        <begin position="108"/>
        <end position="339"/>
    </location>
</feature>
<feature type="compositionally biased region" description="Low complexity" evidence="1">
    <location>
        <begin position="236"/>
        <end position="252"/>
    </location>
</feature>
<dbReference type="SUPFAM" id="SSF52113">
    <property type="entry name" value="BRCT domain"/>
    <property type="match status" value="2"/>
</dbReference>
<feature type="region of interest" description="Disordered" evidence="1">
    <location>
        <begin position="615"/>
        <end position="676"/>
    </location>
</feature>
<proteinExistence type="predicted"/>
<dbReference type="Proteomes" id="UP001075354">
    <property type="component" value="Chromosome 1"/>
</dbReference>
<feature type="compositionally biased region" description="Polar residues" evidence="1">
    <location>
        <begin position="1032"/>
        <end position="1051"/>
    </location>
</feature>
<dbReference type="PROSITE" id="PS50172">
    <property type="entry name" value="BRCT"/>
    <property type="match status" value="1"/>
</dbReference>
<dbReference type="InterPro" id="IPR047250">
    <property type="entry name" value="BRCT_p53bp1-like_rpt2"/>
</dbReference>
<feature type="region of interest" description="Disordered" evidence="1">
    <location>
        <begin position="1"/>
        <end position="24"/>
    </location>
</feature>
<protein>
    <recommendedName>
        <fullName evidence="2">BRCT domain-containing protein</fullName>
    </recommendedName>
</protein>
<dbReference type="Pfam" id="PF24680">
    <property type="entry name" value="SH3_Hsr9"/>
    <property type="match status" value="1"/>
</dbReference>
<feature type="compositionally biased region" description="Polar residues" evidence="1">
    <location>
        <begin position="265"/>
        <end position="302"/>
    </location>
</feature>
<sequence length="1391" mass="152191">MAQTTRDEESTEIVSDDGEFISTGYSCSEYSQDRKDQQPLNVEDVKDLNGAENSYDPDATYIDVSKLPSRNGAVDRQIEVPSQDVSCSQEVTQQVVQTQEIDVFCSQEPTQPVNRSQEVKSEDLLMTQPTQDSTSCSQESTQPVSQEIINTPPFMPLKQTQDSFSEVSTQPVIASQEIECSPPDKNDVTLELTPSQDIVDPSQDNKSDMGIKGKIDSLGRKESNESDKVHSENYQSSLSSGSRVGSSSSSSKRPTDSDDTDDLANGSQDMFESQNNSQPPPVTVSQFLPTLQLSGDIPSSQGYEGFRPNLLCPSSPTAGSTSTPLRPIEKRKHDDIRGEVISLSDEDDVLKLSEKRKLSDSSDENKPEVKKAKTNAVDTRQSIVILGEVNPSRKPSTPDSEDPSASSQAFHLYLSETVDELDLTQDSELMHTSTKKALLHKLSSPSQSMDADTSVVQLEDDAEEDEVQCVSSQKVKPVSAEIVLDSSGQQLLSKSGDVEVLSPSIEHTRRSNQDFKSIHNKVESLPFEKCPNILSPPVNKSFIAASSPGESLVHDLDNAKENIRPGKQVANVQEFEGDFLLTFTCTYKVSCKSVVDMSRKEPVTNSITSFDVLESKTVQRRDSSPSAVEESGGGSPGSIASGPGPFKLQPSHAARFSMMSSTSSSSTNSSVSTYRQAPAVRGRAAVPMWNRKHSPVKPHGLVPWKELLSGCQNELAESGSEVIDSWVAGNMNNTSSDDSKTIIEEKTLGLSVLPEVEDDGEDVMSIPLAAMRRAALARSERTNSSTNSAASAKNEQSKEELVIKSECETPSKRRRGRPPKTATPSKTPRSSAKKKAPTPRNPKNTETLLAGDQSSVPEDSSLSSGSSYFAPGSLVFAEWNGFYYPGKIENSMQQNQWNVTFHDGFKKVLNRNEIVLINTFEIGQQLLVQVSTEKYRGGEVIDVTPLDSGEDLFTVKFHKSGDKIIVPISKLCLSKQQVKEYLQERPASAASTCSSSPTKRASSSKFGGSDREILKNLDKLHDLPGKRIRTPKGSQSNVSSPSKPGPSSTARQLIPDGNGSSTADDEPLATTLALGANIIVKGVHPEKVGFETADPLARKGKGVKNRGSKKRLQEIEDESVVKQLGPIPPEGSRIFAGYSFFITQTDVQPKHRPDPTTDSEAFTTDVDEQPDSNDMDQCPSDSESFKFTFLPMVKDRLAHQIIQGGGKVLKDWTDIVPKDIKKTYVVSNRPCLTPIFLHCLVRGVRGVNHDYIIYCCRQACNFDSCLKSNLLPIGYSHIIKDFIPWGDQKSISSFLIGENILVVGNKNFKNFWDDFLNQTGAKVSSVKSSRGMSMVTKVLSDNPCPESYIKRAQEMGIPIVSPAWVTQSLINNSRLSADRHPSFKYDYVELD</sequence>
<gene>
    <name evidence="3" type="ORF">ONE63_000925</name>
</gene>
<dbReference type="CDD" id="cd17724">
    <property type="entry name" value="BRCT_p53bp1_rpt2"/>
    <property type="match status" value="1"/>
</dbReference>
<feature type="region of interest" description="Disordered" evidence="1">
    <location>
        <begin position="777"/>
        <end position="863"/>
    </location>
</feature>
<feature type="region of interest" description="Disordered" evidence="1">
    <location>
        <begin position="388"/>
        <end position="407"/>
    </location>
</feature>
<dbReference type="SUPFAM" id="SSF63748">
    <property type="entry name" value="Tudor/PWWP/MBT"/>
    <property type="match status" value="1"/>
</dbReference>
<dbReference type="PANTHER" id="PTHR15321">
    <property type="entry name" value="TUMOR SUPPRESSOR P53-BINDING PROTEIN 1"/>
    <property type="match status" value="1"/>
</dbReference>
<feature type="compositionally biased region" description="Low complexity" evidence="1">
    <location>
        <begin position="986"/>
        <end position="1005"/>
    </location>
</feature>
<accession>A0AAV7Y3S2</accession>
<dbReference type="GO" id="GO:0000077">
    <property type="term" value="P:DNA damage checkpoint signaling"/>
    <property type="evidence" value="ECO:0007669"/>
    <property type="project" value="TreeGrafter"/>
</dbReference>
<keyword evidence="4" id="KW-1185">Reference proteome</keyword>
<feature type="compositionally biased region" description="Polar residues" evidence="1">
    <location>
        <begin position="158"/>
        <end position="173"/>
    </location>
</feature>
<dbReference type="PANTHER" id="PTHR15321:SF3">
    <property type="entry name" value="TP53-BINDING PROTEIN 1"/>
    <property type="match status" value="1"/>
</dbReference>
<feature type="compositionally biased region" description="Polar residues" evidence="1">
    <location>
        <begin position="393"/>
        <end position="407"/>
    </location>
</feature>
<dbReference type="EMBL" id="JAPTSV010000001">
    <property type="protein sequence ID" value="KAJ1532318.1"/>
    <property type="molecule type" value="Genomic_DNA"/>
</dbReference>
<reference evidence="3" key="1">
    <citation type="submission" date="2022-12" db="EMBL/GenBank/DDBJ databases">
        <title>Chromosome-level genome assembly of the bean flower thrips Megalurothrips usitatus.</title>
        <authorList>
            <person name="Ma L."/>
            <person name="Liu Q."/>
            <person name="Li H."/>
            <person name="Cai W."/>
        </authorList>
    </citation>
    <scope>NUCLEOTIDE SEQUENCE</scope>
    <source>
        <strain evidence="3">Cailab_2022a</strain>
    </source>
</reference>